<organism evidence="3 4">
    <name type="scientific">Marchantia polymorpha subsp. ruderalis</name>
    <dbReference type="NCBI Taxonomy" id="1480154"/>
    <lineage>
        <taxon>Eukaryota</taxon>
        <taxon>Viridiplantae</taxon>
        <taxon>Streptophyta</taxon>
        <taxon>Embryophyta</taxon>
        <taxon>Marchantiophyta</taxon>
        <taxon>Marchantiopsida</taxon>
        <taxon>Marchantiidae</taxon>
        <taxon>Marchantiales</taxon>
        <taxon>Marchantiaceae</taxon>
        <taxon>Marchantia</taxon>
    </lineage>
</organism>
<feature type="region of interest" description="Disordered" evidence="1">
    <location>
        <begin position="77"/>
        <end position="117"/>
    </location>
</feature>
<reference evidence="3" key="1">
    <citation type="submission" date="2016-03" db="EMBL/GenBank/DDBJ databases">
        <title>Mechanisms controlling the formation of the plant cell surface in tip-growing cells are functionally conserved among land plants.</title>
        <authorList>
            <person name="Honkanen S."/>
            <person name="Jones V.A."/>
            <person name="Morieri G."/>
            <person name="Champion C."/>
            <person name="Hetherington A.J."/>
            <person name="Kelly S."/>
            <person name="Saint-Marcoux D."/>
            <person name="Proust H."/>
            <person name="Prescott H."/>
            <person name="Dolan L."/>
        </authorList>
    </citation>
    <scope>NUCLEOTIDE SEQUENCE [LARGE SCALE GENOMIC DNA]</scope>
    <source>
        <tissue evidence="3">Whole gametophyte</tissue>
    </source>
</reference>
<comment type="caution">
    <text evidence="3">The sequence shown here is derived from an EMBL/GenBank/DDBJ whole genome shotgun (WGS) entry which is preliminary data.</text>
</comment>
<keyword evidence="2" id="KW-0812">Transmembrane</keyword>
<protein>
    <submittedName>
        <fullName evidence="3">Uncharacterized protein</fullName>
    </submittedName>
</protein>
<evidence type="ECO:0000313" key="3">
    <source>
        <dbReference type="EMBL" id="OAE28024.1"/>
    </source>
</evidence>
<keyword evidence="2" id="KW-0472">Membrane</keyword>
<feature type="compositionally biased region" description="Basic and acidic residues" evidence="1">
    <location>
        <begin position="107"/>
        <end position="117"/>
    </location>
</feature>
<gene>
    <name evidence="3" type="ORF">AXG93_2351s1010</name>
</gene>
<dbReference type="AlphaFoldDB" id="A0A176W4R7"/>
<accession>A0A176W4R7</accession>
<dbReference type="EMBL" id="LVLJ01001786">
    <property type="protein sequence ID" value="OAE28024.1"/>
    <property type="molecule type" value="Genomic_DNA"/>
</dbReference>
<feature type="compositionally biased region" description="Polar residues" evidence="1">
    <location>
        <begin position="96"/>
        <end position="106"/>
    </location>
</feature>
<sequence>MAEFQASPDLFADISDATAAMASMACRLSHQALILPPRGSAGEFSVAVAGAQRSVAIGRCSKPEVKSLRLNQVLGRRQKNSSSFRRAVGDEESGGNVETPSAAETSGTEKSRPAVDKKAAARAEVQRGKNTALITGAISVLLGVGYLVLIQLLDTRGIELIPPPPEAFDP</sequence>
<keyword evidence="2" id="KW-1133">Transmembrane helix</keyword>
<evidence type="ECO:0000256" key="2">
    <source>
        <dbReference type="SAM" id="Phobius"/>
    </source>
</evidence>
<evidence type="ECO:0000313" key="4">
    <source>
        <dbReference type="Proteomes" id="UP000077202"/>
    </source>
</evidence>
<feature type="transmembrane region" description="Helical" evidence="2">
    <location>
        <begin position="132"/>
        <end position="153"/>
    </location>
</feature>
<name>A0A176W4R7_MARPO</name>
<keyword evidence="4" id="KW-1185">Reference proteome</keyword>
<evidence type="ECO:0000256" key="1">
    <source>
        <dbReference type="SAM" id="MobiDB-lite"/>
    </source>
</evidence>
<dbReference type="Proteomes" id="UP000077202">
    <property type="component" value="Unassembled WGS sequence"/>
</dbReference>
<proteinExistence type="predicted"/>